<dbReference type="PROSITE" id="PS50994">
    <property type="entry name" value="INTEGRASE"/>
    <property type="match status" value="1"/>
</dbReference>
<evidence type="ECO:0000259" key="1">
    <source>
        <dbReference type="PROSITE" id="PS50994"/>
    </source>
</evidence>
<protein>
    <recommendedName>
        <fullName evidence="1">Integrase catalytic domain-containing protein</fullName>
    </recommendedName>
</protein>
<evidence type="ECO:0000313" key="3">
    <source>
        <dbReference type="Proteomes" id="UP000070255"/>
    </source>
</evidence>
<evidence type="ECO:0000313" key="2">
    <source>
        <dbReference type="EMBL" id="KWZ43777.1"/>
    </source>
</evidence>
<gene>
    <name evidence="2" type="ORF">WS72_13540</name>
</gene>
<name>A0ABR5TFL3_9BURK</name>
<dbReference type="SUPFAM" id="SSF53098">
    <property type="entry name" value="Ribonuclease H-like"/>
    <property type="match status" value="1"/>
</dbReference>
<reference evidence="2 3" key="1">
    <citation type="submission" date="2015-11" db="EMBL/GenBank/DDBJ databases">
        <authorList>
            <person name="Sahl J."/>
            <person name="Wagner D."/>
            <person name="Keim P."/>
        </authorList>
    </citation>
    <scope>NUCLEOTIDE SEQUENCE [LARGE SCALE GENOMIC DNA]</scope>
    <source>
        <strain evidence="2 3">BDU18</strain>
    </source>
</reference>
<organism evidence="2 3">
    <name type="scientific">Burkholderia savannae</name>
    <dbReference type="NCBI Taxonomy" id="1637837"/>
    <lineage>
        <taxon>Bacteria</taxon>
        <taxon>Pseudomonadati</taxon>
        <taxon>Pseudomonadota</taxon>
        <taxon>Betaproteobacteria</taxon>
        <taxon>Burkholderiales</taxon>
        <taxon>Burkholderiaceae</taxon>
        <taxon>Burkholderia</taxon>
        <taxon>pseudomallei group</taxon>
    </lineage>
</organism>
<dbReference type="InterPro" id="IPR001584">
    <property type="entry name" value="Integrase_cat-core"/>
</dbReference>
<dbReference type="InterPro" id="IPR012337">
    <property type="entry name" value="RNaseH-like_sf"/>
</dbReference>
<dbReference type="Gene3D" id="3.30.420.10">
    <property type="entry name" value="Ribonuclease H-like superfamily/Ribonuclease H"/>
    <property type="match status" value="1"/>
</dbReference>
<dbReference type="Proteomes" id="UP000070255">
    <property type="component" value="Unassembled WGS sequence"/>
</dbReference>
<dbReference type="InterPro" id="IPR036397">
    <property type="entry name" value="RNaseH_sf"/>
</dbReference>
<comment type="caution">
    <text evidence="2">The sequence shown here is derived from an EMBL/GenBank/DDBJ whole genome shotgun (WGS) entry which is preliminary data.</text>
</comment>
<sequence>MLAAIGHRFSNAQMAAAEIEWLTDNGSGYTVEKVCAFAADIGLRPLTPPVSIPQSNDMAESFVKTMKPDVVLVFRSVIN</sequence>
<keyword evidence="3" id="KW-1185">Reference proteome</keyword>
<accession>A0ABR5TFL3</accession>
<feature type="domain" description="Integrase catalytic" evidence="1">
    <location>
        <begin position="1"/>
        <end position="79"/>
    </location>
</feature>
<dbReference type="EMBL" id="LNJQ01000001">
    <property type="protein sequence ID" value="KWZ43777.1"/>
    <property type="molecule type" value="Genomic_DNA"/>
</dbReference>
<proteinExistence type="predicted"/>